<dbReference type="InterPro" id="IPR048297">
    <property type="entry name" value="DUF936_dom_pln"/>
</dbReference>
<feature type="compositionally biased region" description="Polar residues" evidence="1">
    <location>
        <begin position="180"/>
        <end position="189"/>
    </location>
</feature>
<gene>
    <name evidence="4" type="ORF">Zm00014a_013465</name>
</gene>
<feature type="region of interest" description="Disordered" evidence="1">
    <location>
        <begin position="119"/>
        <end position="233"/>
    </location>
</feature>
<comment type="caution">
    <text evidence="4">The sequence shown here is derived from an EMBL/GenBank/DDBJ whole genome shotgun (WGS) entry which is preliminary data.</text>
</comment>
<name>A0A3L6FQ84_MAIZE</name>
<feature type="compositionally biased region" description="Basic and acidic residues" evidence="1">
    <location>
        <begin position="192"/>
        <end position="207"/>
    </location>
</feature>
<dbReference type="InterPro" id="IPR049172">
    <property type="entry name" value="DUF6857_pln"/>
</dbReference>
<dbReference type="PANTHER" id="PTHR31928:SF30">
    <property type="entry name" value="DUF936 DOMAIN-CONTAINING PROTEIN"/>
    <property type="match status" value="1"/>
</dbReference>
<dbReference type="Proteomes" id="UP000251960">
    <property type="component" value="Chromosome 2"/>
</dbReference>
<protein>
    <submittedName>
        <fullName evidence="4">Uncharacterized protein</fullName>
    </submittedName>
</protein>
<evidence type="ECO:0000259" key="3">
    <source>
        <dbReference type="Pfam" id="PF21647"/>
    </source>
</evidence>
<dbReference type="Pfam" id="PF21647">
    <property type="entry name" value="DUF6857"/>
    <property type="match status" value="1"/>
</dbReference>
<dbReference type="EMBL" id="NCVQ01000003">
    <property type="protein sequence ID" value="PWZ37002.1"/>
    <property type="molecule type" value="Genomic_DNA"/>
</dbReference>
<feature type="compositionally biased region" description="Basic and acidic residues" evidence="1">
    <location>
        <begin position="306"/>
        <end position="333"/>
    </location>
</feature>
<dbReference type="AlphaFoldDB" id="A0A3L6FQ84"/>
<evidence type="ECO:0000259" key="2">
    <source>
        <dbReference type="Pfam" id="PF06075"/>
    </source>
</evidence>
<feature type="region of interest" description="Disordered" evidence="1">
    <location>
        <begin position="590"/>
        <end position="609"/>
    </location>
</feature>
<reference evidence="4" key="1">
    <citation type="journal article" date="2018" name="Nat. Genet.">
        <title>Extensive intraspecific gene order and gene structural variations between Mo17 and other maize genomes.</title>
        <authorList>
            <person name="Sun S."/>
            <person name="Zhou Y."/>
            <person name="Chen J."/>
            <person name="Shi J."/>
            <person name="Zhao H."/>
            <person name="Zhao H."/>
            <person name="Song W."/>
            <person name="Zhang M."/>
            <person name="Cui Y."/>
            <person name="Dong X."/>
            <person name="Liu H."/>
            <person name="Ma X."/>
            <person name="Jiao Y."/>
            <person name="Wang B."/>
            <person name="Wei X."/>
            <person name="Stein J.C."/>
            <person name="Glaubitz J.C."/>
            <person name="Lu F."/>
            <person name="Yu G."/>
            <person name="Liang C."/>
            <person name="Fengler K."/>
            <person name="Li B."/>
            <person name="Rafalski A."/>
            <person name="Schnable P.S."/>
            <person name="Ware D.H."/>
            <person name="Buckler E.S."/>
            <person name="Lai J."/>
        </authorList>
    </citation>
    <scope>NUCLEOTIDE SEQUENCE [LARGE SCALE GENOMIC DNA]</scope>
    <source>
        <tissue evidence="4">Seedling</tissue>
    </source>
</reference>
<feature type="compositionally biased region" description="Low complexity" evidence="1">
    <location>
        <begin position="289"/>
        <end position="300"/>
    </location>
</feature>
<feature type="region of interest" description="Disordered" evidence="1">
    <location>
        <begin position="698"/>
        <end position="729"/>
    </location>
</feature>
<feature type="domain" description="DUF936" evidence="2">
    <location>
        <begin position="4"/>
        <end position="119"/>
    </location>
</feature>
<feature type="domain" description="DUF6857" evidence="3">
    <location>
        <begin position="408"/>
        <end position="757"/>
    </location>
</feature>
<feature type="compositionally biased region" description="Basic and acidic residues" evidence="1">
    <location>
        <begin position="343"/>
        <end position="357"/>
    </location>
</feature>
<feature type="region of interest" description="Disordered" evidence="1">
    <location>
        <begin position="278"/>
        <end position="402"/>
    </location>
</feature>
<proteinExistence type="predicted"/>
<dbReference type="PANTHER" id="PTHR31928">
    <property type="entry name" value="EXPRESSED PROTEIN"/>
    <property type="match status" value="1"/>
</dbReference>
<dbReference type="ExpressionAtlas" id="A0A3L6FQ84">
    <property type="expression patterns" value="baseline and differential"/>
</dbReference>
<sequence>MASLVPGVLVKLLQHMNTGVKVGGEHRSSLLQVVSIVPALAGSDLFTNRGFYLKVSDSSHATYVSLPEEQHDLILSDRIQLGQFVHADRLEAATPVPILRGVRPVPGRHACVGTPEDLVLTASPSNSHGGGGKNKKARPSNAKTKDANASVLSLDKESSKLEKINASRKPTATGAENKKPTLTRSNSSLPREALDGRIGVGDDKEAAAVKSKKVKPGVTRSTPSSPTSVYSLPASFDRFSNDLKQQGNRVKGAEKKASPSSRLSLLEKAASVLKATSAAGRVSSAGNPIGSSVLSIGSSGPKALRRSWEGNTDVKGKGKPESRTAKPDRKSDSKIPMTPRRKSPVDEKVAPHKDDNSQKAARKSTTSAPASDDPADKAVKKKHIPTAKRTSGGLGNSNVTNLVKIPPTSRKLTDVSASWTSLPPSLAKLGKELLRYRESAQIAAVEAMQEASAAESLLRCLSSYAEVSSTAEEQNPQPAVEQFLTLHAALSRATVITDTLAKSATSAASPDCSPASDAGTVCSAADEEAAAITAERRRRATSWVTAALATDLSAFGIYNLKPPPATASSPLAVVVVDEPAKLAAAAAAAAATKSSPSPSPKSRLSPAKGKARTGYAAAAVALATTPAPPEWGRGGGAEERGELATRLGEESRGWFLGFVERFLDADVAASAQWDRERAARMLPQLKRVNDWLGEIGKRSETETPSLPPAHADGEATTTSTAPVPANGVCGVPEETIERLRKKIYEYLLTNVDSAAAMLGGGGPAAPTNGKKG</sequence>
<feature type="compositionally biased region" description="Low complexity" evidence="1">
    <location>
        <begin position="216"/>
        <end position="228"/>
    </location>
</feature>
<dbReference type="Pfam" id="PF06075">
    <property type="entry name" value="DUF936"/>
    <property type="match status" value="1"/>
</dbReference>
<feature type="compositionally biased region" description="Basic and acidic residues" evidence="1">
    <location>
        <begin position="154"/>
        <end position="165"/>
    </location>
</feature>
<dbReference type="InterPro" id="IPR010341">
    <property type="entry name" value="DUF936_pln"/>
</dbReference>
<accession>A0A3L6FQ84</accession>
<organism evidence="4">
    <name type="scientific">Zea mays</name>
    <name type="common">Maize</name>
    <dbReference type="NCBI Taxonomy" id="4577"/>
    <lineage>
        <taxon>Eukaryota</taxon>
        <taxon>Viridiplantae</taxon>
        <taxon>Streptophyta</taxon>
        <taxon>Embryophyta</taxon>
        <taxon>Tracheophyta</taxon>
        <taxon>Spermatophyta</taxon>
        <taxon>Magnoliopsida</taxon>
        <taxon>Liliopsida</taxon>
        <taxon>Poales</taxon>
        <taxon>Poaceae</taxon>
        <taxon>PACMAD clade</taxon>
        <taxon>Panicoideae</taxon>
        <taxon>Andropogonodae</taxon>
        <taxon>Andropogoneae</taxon>
        <taxon>Tripsacinae</taxon>
        <taxon>Zea</taxon>
    </lineage>
</organism>
<evidence type="ECO:0000313" key="4">
    <source>
        <dbReference type="EMBL" id="PWZ37002.1"/>
    </source>
</evidence>
<evidence type="ECO:0000256" key="1">
    <source>
        <dbReference type="SAM" id="MobiDB-lite"/>
    </source>
</evidence>